<proteinExistence type="predicted"/>
<gene>
    <name evidence="2" type="ORF">HZA61_11225</name>
</gene>
<evidence type="ECO:0000256" key="1">
    <source>
        <dbReference type="SAM" id="SignalP"/>
    </source>
</evidence>
<protein>
    <submittedName>
        <fullName evidence="2">Uncharacterized protein</fullName>
    </submittedName>
</protein>
<name>A0A933W9L2_UNCEI</name>
<reference evidence="2" key="1">
    <citation type="submission" date="2020-07" db="EMBL/GenBank/DDBJ databases">
        <title>Huge and variable diversity of episymbiotic CPR bacteria and DPANN archaea in groundwater ecosystems.</title>
        <authorList>
            <person name="He C.Y."/>
            <person name="Keren R."/>
            <person name="Whittaker M."/>
            <person name="Farag I.F."/>
            <person name="Doudna J."/>
            <person name="Cate J.H.D."/>
            <person name="Banfield J.F."/>
        </authorList>
    </citation>
    <scope>NUCLEOTIDE SEQUENCE</scope>
    <source>
        <strain evidence="2">NC_groundwater_1813_Pr3_B-0.1um_71_17</strain>
    </source>
</reference>
<accession>A0A933W9L2</accession>
<comment type="caution">
    <text evidence="2">The sequence shown here is derived from an EMBL/GenBank/DDBJ whole genome shotgun (WGS) entry which is preliminary data.</text>
</comment>
<dbReference type="EMBL" id="JACRIW010000079">
    <property type="protein sequence ID" value="MBI5170051.1"/>
    <property type="molecule type" value="Genomic_DNA"/>
</dbReference>
<dbReference type="AlphaFoldDB" id="A0A933W9L2"/>
<feature type="chain" id="PRO_5037392290" evidence="1">
    <location>
        <begin position="21"/>
        <end position="325"/>
    </location>
</feature>
<organism evidence="2 3">
    <name type="scientific">Eiseniibacteriota bacterium</name>
    <dbReference type="NCBI Taxonomy" id="2212470"/>
    <lineage>
        <taxon>Bacteria</taxon>
        <taxon>Candidatus Eiseniibacteriota</taxon>
    </lineage>
</organism>
<sequence length="325" mass="35747">MLRPIALLLPASLAAAVALAAPAARSPRAPAPKPAAPAAAPSFSAWWHDGKAELNGYRVTVQRYGAPRTARAVAIYVTEPFSGSRHVKLDDPAKTPADAVDVLKLNLTRDFQTGVYDYHTMLSVFSQTRDFSPLKVAFTSSEWCGQVYEELHFWSGFTQHKLFSYFEGESSERKGPYPASGVAEDNLWITLRGLNGAYLAPGTKRTVPYLAGAFWRRLAHRDADWTKASIERLARPERVTVPAGTFVAEVYEVRPSDGRVGRFWIEQAHPRRIVRWQWTAPGAGAPMGGTDAGELTGTTRLDYWRTHAPGDEKLLESIGLGPAVK</sequence>
<evidence type="ECO:0000313" key="3">
    <source>
        <dbReference type="Proteomes" id="UP000696931"/>
    </source>
</evidence>
<dbReference type="Proteomes" id="UP000696931">
    <property type="component" value="Unassembled WGS sequence"/>
</dbReference>
<evidence type="ECO:0000313" key="2">
    <source>
        <dbReference type="EMBL" id="MBI5170051.1"/>
    </source>
</evidence>
<keyword evidence="1" id="KW-0732">Signal</keyword>
<feature type="signal peptide" evidence="1">
    <location>
        <begin position="1"/>
        <end position="20"/>
    </location>
</feature>